<gene>
    <name evidence="1" type="ORF">RM445_31285</name>
</gene>
<name>A0ABU2NJP4_9PSEU</name>
<evidence type="ECO:0000313" key="2">
    <source>
        <dbReference type="Proteomes" id="UP001183202"/>
    </source>
</evidence>
<proteinExistence type="predicted"/>
<comment type="caution">
    <text evidence="1">The sequence shown here is derived from an EMBL/GenBank/DDBJ whole genome shotgun (WGS) entry which is preliminary data.</text>
</comment>
<dbReference type="RefSeq" id="WP_311560481.1">
    <property type="nucleotide sequence ID" value="NZ_JAVREJ010000057.1"/>
</dbReference>
<sequence length="126" mass="13658">MASGRMIRALLVPVHPSAPALVGWIDAGFPEYRDAVGAMVEGLSTVLQYDSDALIFINDSSLINGMDVNLRVTSYVFEYSEAARNGRTRECHPGTEDVRGPVVMLGAALTDVPQHLVDHFAAREVT</sequence>
<dbReference type="EMBL" id="JAVREJ010000057">
    <property type="protein sequence ID" value="MDT0353971.1"/>
    <property type="molecule type" value="Genomic_DNA"/>
</dbReference>
<reference evidence="2" key="1">
    <citation type="submission" date="2023-07" db="EMBL/GenBank/DDBJ databases">
        <title>30 novel species of actinomycetes from the DSMZ collection.</title>
        <authorList>
            <person name="Nouioui I."/>
        </authorList>
    </citation>
    <scope>NUCLEOTIDE SEQUENCE [LARGE SCALE GENOMIC DNA]</scope>
    <source>
        <strain evidence="2">DSM 45834</strain>
    </source>
</reference>
<evidence type="ECO:0000313" key="1">
    <source>
        <dbReference type="EMBL" id="MDT0353971.1"/>
    </source>
</evidence>
<dbReference type="Proteomes" id="UP001183202">
    <property type="component" value="Unassembled WGS sequence"/>
</dbReference>
<protein>
    <submittedName>
        <fullName evidence="1">Uncharacterized protein</fullName>
    </submittedName>
</protein>
<keyword evidence="2" id="KW-1185">Reference proteome</keyword>
<organism evidence="1 2">
    <name type="scientific">Pseudonocardia charpentierae</name>
    <dbReference type="NCBI Taxonomy" id="3075545"/>
    <lineage>
        <taxon>Bacteria</taxon>
        <taxon>Bacillati</taxon>
        <taxon>Actinomycetota</taxon>
        <taxon>Actinomycetes</taxon>
        <taxon>Pseudonocardiales</taxon>
        <taxon>Pseudonocardiaceae</taxon>
        <taxon>Pseudonocardia</taxon>
    </lineage>
</organism>
<accession>A0ABU2NJP4</accession>